<reference evidence="2" key="2">
    <citation type="submission" date="2014-07" db="EMBL/GenBank/DDBJ databases">
        <authorList>
            <person name="Hull J."/>
        </authorList>
    </citation>
    <scope>NUCLEOTIDE SEQUENCE</scope>
</reference>
<proteinExistence type="predicted"/>
<dbReference type="EMBL" id="GBRD01000144">
    <property type="protein sequence ID" value="JAG65677.1"/>
    <property type="molecule type" value="Transcribed_RNA"/>
</dbReference>
<feature type="compositionally biased region" description="Basic and acidic residues" evidence="1">
    <location>
        <begin position="25"/>
        <end position="44"/>
    </location>
</feature>
<feature type="region of interest" description="Disordered" evidence="1">
    <location>
        <begin position="1"/>
        <end position="56"/>
    </location>
</feature>
<dbReference type="EMBL" id="GBHO01039686">
    <property type="protein sequence ID" value="JAG03918.1"/>
    <property type="molecule type" value="Transcribed_RNA"/>
</dbReference>
<evidence type="ECO:0000313" key="2">
    <source>
        <dbReference type="EMBL" id="JAG03918.1"/>
    </source>
</evidence>
<feature type="compositionally biased region" description="Basic residues" evidence="1">
    <location>
        <begin position="12"/>
        <end position="24"/>
    </location>
</feature>
<dbReference type="AlphaFoldDB" id="A0A0A9WBM3"/>
<gene>
    <name evidence="2" type="primary">nst1_11</name>
    <name evidence="2" type="ORF">CM83_35874</name>
</gene>
<reference evidence="3" key="3">
    <citation type="submission" date="2014-09" db="EMBL/GenBank/DDBJ databases">
        <authorList>
            <person name="Magalhaes I.L.F."/>
            <person name="Oliveira U."/>
            <person name="Santos F.R."/>
            <person name="Vidigal T.H.D.A."/>
            <person name="Brescovit A.D."/>
            <person name="Santos A.J."/>
        </authorList>
    </citation>
    <scope>NUCLEOTIDE SEQUENCE</scope>
</reference>
<dbReference type="EMBL" id="GBRD01000143">
    <property type="protein sequence ID" value="JAG65678.1"/>
    <property type="molecule type" value="Transcribed_RNA"/>
</dbReference>
<dbReference type="EMBL" id="GBRD01000141">
    <property type="protein sequence ID" value="JAG65680.1"/>
    <property type="molecule type" value="Transcribed_RNA"/>
</dbReference>
<feature type="compositionally biased region" description="Basic and acidic residues" evidence="1">
    <location>
        <begin position="1"/>
        <end position="11"/>
    </location>
</feature>
<name>A0A0A9WBM3_LYGHE</name>
<dbReference type="EMBL" id="GBRD01000142">
    <property type="protein sequence ID" value="JAG65679.1"/>
    <property type="molecule type" value="Transcribed_RNA"/>
</dbReference>
<evidence type="ECO:0000256" key="1">
    <source>
        <dbReference type="SAM" id="MobiDB-lite"/>
    </source>
</evidence>
<evidence type="ECO:0000313" key="3">
    <source>
        <dbReference type="EMBL" id="JAG65677.1"/>
    </source>
</evidence>
<sequence length="125" mass="14930">MTNIKNKEAKEKKKRRMRCKKQLTKGKENDGREESDKTQAKEVKSTSWADQIEEKERRSWMNERKTITRRERAITSKTVKTLDGNTTIAANLRTTTSLQHVWRKEGPYRNTPVRLHQYLRRDIRS</sequence>
<organism evidence="2">
    <name type="scientific">Lygus hesperus</name>
    <name type="common">Western plant bug</name>
    <dbReference type="NCBI Taxonomy" id="30085"/>
    <lineage>
        <taxon>Eukaryota</taxon>
        <taxon>Metazoa</taxon>
        <taxon>Ecdysozoa</taxon>
        <taxon>Arthropoda</taxon>
        <taxon>Hexapoda</taxon>
        <taxon>Insecta</taxon>
        <taxon>Pterygota</taxon>
        <taxon>Neoptera</taxon>
        <taxon>Paraneoptera</taxon>
        <taxon>Hemiptera</taxon>
        <taxon>Heteroptera</taxon>
        <taxon>Panheteroptera</taxon>
        <taxon>Cimicomorpha</taxon>
        <taxon>Miridae</taxon>
        <taxon>Mirini</taxon>
        <taxon>Lygus</taxon>
    </lineage>
</organism>
<accession>A0A0A9WBM3</accession>
<reference evidence="2" key="1">
    <citation type="journal article" date="2014" name="PLoS ONE">
        <title>Transcriptome-Based Identification of ABC Transporters in the Western Tarnished Plant Bug Lygus hesperus.</title>
        <authorList>
            <person name="Hull J.J."/>
            <person name="Chaney K."/>
            <person name="Geib S.M."/>
            <person name="Fabrick J.A."/>
            <person name="Brent C.S."/>
            <person name="Walsh D."/>
            <person name="Lavine L.C."/>
        </authorList>
    </citation>
    <scope>NUCLEOTIDE SEQUENCE</scope>
</reference>
<protein>
    <submittedName>
        <fullName evidence="2">Stress response protein nst1</fullName>
    </submittedName>
</protein>